<feature type="compositionally biased region" description="Basic and acidic residues" evidence="1">
    <location>
        <begin position="269"/>
        <end position="281"/>
    </location>
</feature>
<proteinExistence type="predicted"/>
<evidence type="ECO:0000313" key="2">
    <source>
        <dbReference type="EMBL" id="KAL2041924.1"/>
    </source>
</evidence>
<comment type="caution">
    <text evidence="2">The sequence shown here is derived from an EMBL/GenBank/DDBJ whole genome shotgun (WGS) entry which is preliminary data.</text>
</comment>
<keyword evidence="3" id="KW-1185">Reference proteome</keyword>
<protein>
    <submittedName>
        <fullName evidence="2">Uncharacterized protein</fullName>
    </submittedName>
</protein>
<evidence type="ECO:0000313" key="3">
    <source>
        <dbReference type="Proteomes" id="UP001590950"/>
    </source>
</evidence>
<dbReference type="EMBL" id="JBEFKJ010000015">
    <property type="protein sequence ID" value="KAL2041924.1"/>
    <property type="molecule type" value="Genomic_DNA"/>
</dbReference>
<gene>
    <name evidence="2" type="ORF">N7G274_005112</name>
</gene>
<name>A0ABR4A7N6_9LECA</name>
<evidence type="ECO:0000256" key="1">
    <source>
        <dbReference type="SAM" id="MobiDB-lite"/>
    </source>
</evidence>
<organism evidence="2 3">
    <name type="scientific">Stereocaulon virgatum</name>
    <dbReference type="NCBI Taxonomy" id="373712"/>
    <lineage>
        <taxon>Eukaryota</taxon>
        <taxon>Fungi</taxon>
        <taxon>Dikarya</taxon>
        <taxon>Ascomycota</taxon>
        <taxon>Pezizomycotina</taxon>
        <taxon>Lecanoromycetes</taxon>
        <taxon>OSLEUM clade</taxon>
        <taxon>Lecanoromycetidae</taxon>
        <taxon>Lecanorales</taxon>
        <taxon>Lecanorineae</taxon>
        <taxon>Stereocaulaceae</taxon>
        <taxon>Stereocaulon</taxon>
    </lineage>
</organism>
<sequence length="281" mass="31941">MMDNFFMEVKESTGVELQVSYNQWQTRKRAWDEEWSIKEKTGLSPKARCELDKLPLWFDSKNGVITHRYLELGKSSWFEQPTKVKALSQTSELPEFWYQPDQRDMDETWNNDVPVYGSISDSTNPYLGYTDAPQIAPFFNYGTTLDPKQSPYDLHQPVEQAPTKYERQALAPYGVPGHYNTASVPAEGVENHPHIGRFDGCQVSGFEHHTTVFNEQVLHCDALKAVELKQSSHLEAGRNGTDASGLDQAPRSNPPQLLMEANPVSHATLNDRDLVPYGERH</sequence>
<reference evidence="2 3" key="1">
    <citation type="submission" date="2024-09" db="EMBL/GenBank/DDBJ databases">
        <title>Rethinking Asexuality: The Enigmatic Case of Functional Sexual Genes in Lepraria (Stereocaulaceae).</title>
        <authorList>
            <person name="Doellman M."/>
            <person name="Sun Y."/>
            <person name="Barcenas-Pena A."/>
            <person name="Lumbsch H.T."/>
            <person name="Grewe F."/>
        </authorList>
    </citation>
    <scope>NUCLEOTIDE SEQUENCE [LARGE SCALE GENOMIC DNA]</scope>
    <source>
        <strain evidence="2 3">Mercado 3170</strain>
    </source>
</reference>
<feature type="region of interest" description="Disordered" evidence="1">
    <location>
        <begin position="236"/>
        <end position="281"/>
    </location>
</feature>
<accession>A0ABR4A7N6</accession>
<dbReference type="Proteomes" id="UP001590950">
    <property type="component" value="Unassembled WGS sequence"/>
</dbReference>